<dbReference type="EMBL" id="BMDD01000001">
    <property type="protein sequence ID" value="GGH69193.1"/>
    <property type="molecule type" value="Genomic_DNA"/>
</dbReference>
<name>A0ABQ1ZM75_9BACL</name>
<comment type="caution">
    <text evidence="1">The sequence shown here is derived from an EMBL/GenBank/DDBJ whole genome shotgun (WGS) entry which is preliminary data.</text>
</comment>
<accession>A0ABQ1ZM75</accession>
<evidence type="ECO:0000313" key="2">
    <source>
        <dbReference type="Proteomes" id="UP000605427"/>
    </source>
</evidence>
<sequence>MTKLFTTKRTVILAVILVVGWISGRLAVRAFLNLMVGGSLFGGNFL</sequence>
<keyword evidence="2" id="KW-1185">Reference proteome</keyword>
<organism evidence="1 2">
    <name type="scientific">Saccharibacillus endophyticus</name>
    <dbReference type="NCBI Taxonomy" id="2060666"/>
    <lineage>
        <taxon>Bacteria</taxon>
        <taxon>Bacillati</taxon>
        <taxon>Bacillota</taxon>
        <taxon>Bacilli</taxon>
        <taxon>Bacillales</taxon>
        <taxon>Paenibacillaceae</taxon>
        <taxon>Saccharibacillus</taxon>
    </lineage>
</organism>
<protein>
    <submittedName>
        <fullName evidence="1">Uncharacterized protein</fullName>
    </submittedName>
</protein>
<dbReference type="Proteomes" id="UP000605427">
    <property type="component" value="Unassembled WGS sequence"/>
</dbReference>
<proteinExistence type="predicted"/>
<reference evidence="2" key="1">
    <citation type="journal article" date="2019" name="Int. J. Syst. Evol. Microbiol.">
        <title>The Global Catalogue of Microorganisms (GCM) 10K type strain sequencing project: providing services to taxonomists for standard genome sequencing and annotation.</title>
        <authorList>
            <consortium name="The Broad Institute Genomics Platform"/>
            <consortium name="The Broad Institute Genome Sequencing Center for Infectious Disease"/>
            <person name="Wu L."/>
            <person name="Ma J."/>
        </authorList>
    </citation>
    <scope>NUCLEOTIDE SEQUENCE [LARGE SCALE GENOMIC DNA]</scope>
    <source>
        <strain evidence="2">CCM 8702</strain>
    </source>
</reference>
<evidence type="ECO:0000313" key="1">
    <source>
        <dbReference type="EMBL" id="GGH69193.1"/>
    </source>
</evidence>
<gene>
    <name evidence="1" type="ORF">GCM10007362_03990</name>
</gene>